<organism evidence="1 2">
    <name type="scientific">Pluteus cervinus</name>
    <dbReference type="NCBI Taxonomy" id="181527"/>
    <lineage>
        <taxon>Eukaryota</taxon>
        <taxon>Fungi</taxon>
        <taxon>Dikarya</taxon>
        <taxon>Basidiomycota</taxon>
        <taxon>Agaricomycotina</taxon>
        <taxon>Agaricomycetes</taxon>
        <taxon>Agaricomycetidae</taxon>
        <taxon>Agaricales</taxon>
        <taxon>Pluteineae</taxon>
        <taxon>Pluteaceae</taxon>
        <taxon>Pluteus</taxon>
    </lineage>
</organism>
<accession>A0ACD3ACH5</accession>
<dbReference type="Proteomes" id="UP000308600">
    <property type="component" value="Unassembled WGS sequence"/>
</dbReference>
<name>A0ACD3ACH5_9AGAR</name>
<feature type="non-terminal residue" evidence="1">
    <location>
        <position position="1"/>
    </location>
</feature>
<sequence>SQGEPEEPKKLPMACFFCRGRKIACGPPAPGTKVKTCDQCQRRSLNCVLPTENRRGKRKKKAALSVD</sequence>
<protein>
    <submittedName>
        <fullName evidence="1">Uncharacterized protein</fullName>
    </submittedName>
</protein>
<gene>
    <name evidence="1" type="ORF">BDN72DRAFT_776012</name>
</gene>
<evidence type="ECO:0000313" key="1">
    <source>
        <dbReference type="EMBL" id="TFK63324.1"/>
    </source>
</evidence>
<proteinExistence type="predicted"/>
<dbReference type="EMBL" id="ML208529">
    <property type="protein sequence ID" value="TFK63324.1"/>
    <property type="molecule type" value="Genomic_DNA"/>
</dbReference>
<keyword evidence="2" id="KW-1185">Reference proteome</keyword>
<evidence type="ECO:0000313" key="2">
    <source>
        <dbReference type="Proteomes" id="UP000308600"/>
    </source>
</evidence>
<reference evidence="1 2" key="1">
    <citation type="journal article" date="2019" name="Nat. Ecol. Evol.">
        <title>Megaphylogeny resolves global patterns of mushroom evolution.</title>
        <authorList>
            <person name="Varga T."/>
            <person name="Krizsan K."/>
            <person name="Foldi C."/>
            <person name="Dima B."/>
            <person name="Sanchez-Garcia M."/>
            <person name="Sanchez-Ramirez S."/>
            <person name="Szollosi G.J."/>
            <person name="Szarkandi J.G."/>
            <person name="Papp V."/>
            <person name="Albert L."/>
            <person name="Andreopoulos W."/>
            <person name="Angelini C."/>
            <person name="Antonin V."/>
            <person name="Barry K.W."/>
            <person name="Bougher N.L."/>
            <person name="Buchanan P."/>
            <person name="Buyck B."/>
            <person name="Bense V."/>
            <person name="Catcheside P."/>
            <person name="Chovatia M."/>
            <person name="Cooper J."/>
            <person name="Damon W."/>
            <person name="Desjardin D."/>
            <person name="Finy P."/>
            <person name="Geml J."/>
            <person name="Haridas S."/>
            <person name="Hughes K."/>
            <person name="Justo A."/>
            <person name="Karasinski D."/>
            <person name="Kautmanova I."/>
            <person name="Kiss B."/>
            <person name="Kocsube S."/>
            <person name="Kotiranta H."/>
            <person name="LaButti K.M."/>
            <person name="Lechner B.E."/>
            <person name="Liimatainen K."/>
            <person name="Lipzen A."/>
            <person name="Lukacs Z."/>
            <person name="Mihaltcheva S."/>
            <person name="Morgado L.N."/>
            <person name="Niskanen T."/>
            <person name="Noordeloos M.E."/>
            <person name="Ohm R.A."/>
            <person name="Ortiz-Santana B."/>
            <person name="Ovrebo C."/>
            <person name="Racz N."/>
            <person name="Riley R."/>
            <person name="Savchenko A."/>
            <person name="Shiryaev A."/>
            <person name="Soop K."/>
            <person name="Spirin V."/>
            <person name="Szebenyi C."/>
            <person name="Tomsovsky M."/>
            <person name="Tulloss R.E."/>
            <person name="Uehling J."/>
            <person name="Grigoriev I.V."/>
            <person name="Vagvolgyi C."/>
            <person name="Papp T."/>
            <person name="Martin F.M."/>
            <person name="Miettinen O."/>
            <person name="Hibbett D.S."/>
            <person name="Nagy L.G."/>
        </authorList>
    </citation>
    <scope>NUCLEOTIDE SEQUENCE [LARGE SCALE GENOMIC DNA]</scope>
    <source>
        <strain evidence="1 2">NL-1719</strain>
    </source>
</reference>